<gene>
    <name evidence="2" type="ORF">KC01_LOCUS23483</name>
</gene>
<feature type="compositionally biased region" description="Polar residues" evidence="1">
    <location>
        <begin position="127"/>
        <end position="171"/>
    </location>
</feature>
<feature type="region of interest" description="Disordered" evidence="1">
    <location>
        <begin position="1"/>
        <end position="239"/>
    </location>
</feature>
<dbReference type="AlphaFoldDB" id="A0AAV2KWS6"/>
<sequence length="239" mass="25319">MGGGVESLNRQRLCGPISSRKAKDVNGTVLTQNQDLFVGGKQRPAPRPVRPGRPTVSVGTWEAYRRRPQPASPASATSPHQDGGTNNNNQGVGVNHRGQVHPTNSKAANQATSNSTRSDETRPFSAPTGNTKTTPNSHGRHPLTSTLVTRGLSTVGQVRTLSRASGTTISHGQGGLIDPEKRAGPGEPWTHPCRGRGRARRPHHGTVPPPARVPPAHPAPSKPYLPLNPHVHSTPPVDL</sequence>
<name>A0AAV2KWS6_KNICA</name>
<reference evidence="2 3" key="1">
    <citation type="submission" date="2024-04" db="EMBL/GenBank/DDBJ databases">
        <authorList>
            <person name="Waldvogel A.-M."/>
            <person name="Schoenle A."/>
        </authorList>
    </citation>
    <scope>NUCLEOTIDE SEQUENCE [LARGE SCALE GENOMIC DNA]</scope>
</reference>
<feature type="compositionally biased region" description="Polar residues" evidence="1">
    <location>
        <begin position="102"/>
        <end position="116"/>
    </location>
</feature>
<keyword evidence="3" id="KW-1185">Reference proteome</keyword>
<protein>
    <submittedName>
        <fullName evidence="2">Uncharacterized protein</fullName>
    </submittedName>
</protein>
<feature type="compositionally biased region" description="Low complexity" evidence="1">
    <location>
        <begin position="72"/>
        <end position="101"/>
    </location>
</feature>
<feature type="compositionally biased region" description="Basic residues" evidence="1">
    <location>
        <begin position="193"/>
        <end position="204"/>
    </location>
</feature>
<dbReference type="EMBL" id="OZ035842">
    <property type="protein sequence ID" value="CAL1594530.1"/>
    <property type="molecule type" value="Genomic_DNA"/>
</dbReference>
<proteinExistence type="predicted"/>
<accession>A0AAV2KWS6</accession>
<dbReference type="Proteomes" id="UP001497482">
    <property type="component" value="Chromosome 20"/>
</dbReference>
<feature type="compositionally biased region" description="Pro residues" evidence="1">
    <location>
        <begin position="207"/>
        <end position="223"/>
    </location>
</feature>
<evidence type="ECO:0000256" key="1">
    <source>
        <dbReference type="SAM" id="MobiDB-lite"/>
    </source>
</evidence>
<evidence type="ECO:0000313" key="3">
    <source>
        <dbReference type="Proteomes" id="UP001497482"/>
    </source>
</evidence>
<evidence type="ECO:0000313" key="2">
    <source>
        <dbReference type="EMBL" id="CAL1594530.1"/>
    </source>
</evidence>
<organism evidence="2 3">
    <name type="scientific">Knipowitschia caucasica</name>
    <name type="common">Caucasian dwarf goby</name>
    <name type="synonym">Pomatoschistus caucasicus</name>
    <dbReference type="NCBI Taxonomy" id="637954"/>
    <lineage>
        <taxon>Eukaryota</taxon>
        <taxon>Metazoa</taxon>
        <taxon>Chordata</taxon>
        <taxon>Craniata</taxon>
        <taxon>Vertebrata</taxon>
        <taxon>Euteleostomi</taxon>
        <taxon>Actinopterygii</taxon>
        <taxon>Neopterygii</taxon>
        <taxon>Teleostei</taxon>
        <taxon>Neoteleostei</taxon>
        <taxon>Acanthomorphata</taxon>
        <taxon>Gobiaria</taxon>
        <taxon>Gobiiformes</taxon>
        <taxon>Gobioidei</taxon>
        <taxon>Gobiidae</taxon>
        <taxon>Gobiinae</taxon>
        <taxon>Knipowitschia</taxon>
    </lineage>
</organism>